<keyword evidence="1" id="KW-0812">Transmembrane</keyword>
<protein>
    <recommendedName>
        <fullName evidence="3">DUF7731 domain-containing protein</fullName>
    </recommendedName>
</protein>
<feature type="signal peptide" evidence="2">
    <location>
        <begin position="1"/>
        <end position="23"/>
    </location>
</feature>
<dbReference type="Proteomes" id="UP000029981">
    <property type="component" value="Chromosome 1"/>
</dbReference>
<organism evidence="4 5">
    <name type="scientific">Cucumis sativus</name>
    <name type="common">Cucumber</name>
    <dbReference type="NCBI Taxonomy" id="3659"/>
    <lineage>
        <taxon>Eukaryota</taxon>
        <taxon>Viridiplantae</taxon>
        <taxon>Streptophyta</taxon>
        <taxon>Embryophyta</taxon>
        <taxon>Tracheophyta</taxon>
        <taxon>Spermatophyta</taxon>
        <taxon>Magnoliopsida</taxon>
        <taxon>eudicotyledons</taxon>
        <taxon>Gunneridae</taxon>
        <taxon>Pentapetalae</taxon>
        <taxon>rosids</taxon>
        <taxon>fabids</taxon>
        <taxon>Cucurbitales</taxon>
        <taxon>Cucurbitaceae</taxon>
        <taxon>Benincaseae</taxon>
        <taxon>Cucumis</taxon>
    </lineage>
</organism>
<sequence length="169" mass="19047">MASPISFLPIALALAVLLRCPSGHLHVIRELKPDTEIPGQMVVEGFKCFDNKFIYNGCERAYRLNPSGSFNVPPEATNLFCNGPCLIETQLLLNCLDNTFQNFLFYNKATAQSVRNALRVGCSYSSQRGNFNQGLFMQGEFSEAHTFQKWFILHYSLLFLVGCCCFLIL</sequence>
<dbReference type="InterPro" id="IPR056633">
    <property type="entry name" value="DUF7731"/>
</dbReference>
<dbReference type="Gramene" id="KGN66014">
    <property type="protein sequence ID" value="KGN66014"/>
    <property type="gene ID" value="Csa_1G561940"/>
</dbReference>
<reference evidence="4 5" key="3">
    <citation type="journal article" date="2010" name="BMC Genomics">
        <title>Transcriptome sequencing and comparative analysis of cucumber flowers with different sex types.</title>
        <authorList>
            <person name="Guo S."/>
            <person name="Zheng Y."/>
            <person name="Joung J.G."/>
            <person name="Liu S."/>
            <person name="Zhang Z."/>
            <person name="Crasta O.R."/>
            <person name="Sobral B.W."/>
            <person name="Xu Y."/>
            <person name="Huang S."/>
            <person name="Fei Z."/>
        </authorList>
    </citation>
    <scope>NUCLEOTIDE SEQUENCE [LARGE SCALE GENOMIC DNA]</scope>
    <source>
        <strain evidence="5">cv. 9930</strain>
    </source>
</reference>
<evidence type="ECO:0000259" key="3">
    <source>
        <dbReference type="Pfam" id="PF24865"/>
    </source>
</evidence>
<keyword evidence="1" id="KW-0472">Membrane</keyword>
<evidence type="ECO:0000256" key="1">
    <source>
        <dbReference type="SAM" id="Phobius"/>
    </source>
</evidence>
<evidence type="ECO:0000313" key="4">
    <source>
        <dbReference type="EMBL" id="KGN66014.1"/>
    </source>
</evidence>
<feature type="transmembrane region" description="Helical" evidence="1">
    <location>
        <begin position="150"/>
        <end position="168"/>
    </location>
</feature>
<reference evidence="4 5" key="2">
    <citation type="journal article" date="2009" name="PLoS ONE">
        <title>An integrated genetic and cytogenetic map of the cucumber genome.</title>
        <authorList>
            <person name="Ren Y."/>
            <person name="Zhang Z."/>
            <person name="Liu J."/>
            <person name="Staub J.E."/>
            <person name="Han Y."/>
            <person name="Cheng Z."/>
            <person name="Li X."/>
            <person name="Lu J."/>
            <person name="Miao H."/>
            <person name="Kang H."/>
            <person name="Xie B."/>
            <person name="Gu X."/>
            <person name="Wang X."/>
            <person name="Du Y."/>
            <person name="Jin W."/>
            <person name="Huang S."/>
        </authorList>
    </citation>
    <scope>NUCLEOTIDE SEQUENCE [LARGE SCALE GENOMIC DNA]</scope>
    <source>
        <strain evidence="5">cv. 9930</strain>
    </source>
</reference>
<evidence type="ECO:0000256" key="2">
    <source>
        <dbReference type="SAM" id="SignalP"/>
    </source>
</evidence>
<keyword evidence="5" id="KW-1185">Reference proteome</keyword>
<accession>A0A0A0LYD5</accession>
<feature type="domain" description="DUF7731" evidence="3">
    <location>
        <begin position="39"/>
        <end position="134"/>
    </location>
</feature>
<name>A0A0A0LYD5_CUCSA</name>
<dbReference type="OMA" id="CLAETQQ"/>
<keyword evidence="2" id="KW-0732">Signal</keyword>
<dbReference type="PANTHER" id="PTHR34366:SF8">
    <property type="entry name" value="TRANSMEMBRANE PROTEIN"/>
    <property type="match status" value="1"/>
</dbReference>
<dbReference type="Pfam" id="PF24865">
    <property type="entry name" value="DUF7731"/>
    <property type="match status" value="1"/>
</dbReference>
<dbReference type="EMBL" id="CM002922">
    <property type="protein sequence ID" value="KGN66014.1"/>
    <property type="molecule type" value="Genomic_DNA"/>
</dbReference>
<dbReference type="eggNOG" id="ENOG502S3R1">
    <property type="taxonomic scope" value="Eukaryota"/>
</dbReference>
<reference evidence="4 5" key="4">
    <citation type="journal article" date="2011" name="BMC Genomics">
        <title>RNA-Seq improves annotation of protein-coding genes in the cucumber genome.</title>
        <authorList>
            <person name="Li Z."/>
            <person name="Zhang Z."/>
            <person name="Yan P."/>
            <person name="Huang S."/>
            <person name="Fei Z."/>
            <person name="Lin K."/>
        </authorList>
    </citation>
    <scope>NUCLEOTIDE SEQUENCE [LARGE SCALE GENOMIC DNA]</scope>
    <source>
        <strain evidence="5">cv. 9930</strain>
    </source>
</reference>
<keyword evidence="1" id="KW-1133">Transmembrane helix</keyword>
<evidence type="ECO:0000313" key="5">
    <source>
        <dbReference type="Proteomes" id="UP000029981"/>
    </source>
</evidence>
<proteinExistence type="predicted"/>
<reference evidence="4 5" key="1">
    <citation type="journal article" date="2009" name="Nat. Genet.">
        <title>The genome of the cucumber, Cucumis sativus L.</title>
        <authorList>
            <person name="Huang S."/>
            <person name="Li R."/>
            <person name="Zhang Z."/>
            <person name="Li L."/>
            <person name="Gu X."/>
            <person name="Fan W."/>
            <person name="Lucas W.J."/>
            <person name="Wang X."/>
            <person name="Xie B."/>
            <person name="Ni P."/>
            <person name="Ren Y."/>
            <person name="Zhu H."/>
            <person name="Li J."/>
            <person name="Lin K."/>
            <person name="Jin W."/>
            <person name="Fei Z."/>
            <person name="Li G."/>
            <person name="Staub J."/>
            <person name="Kilian A."/>
            <person name="van der Vossen E.A."/>
            <person name="Wu Y."/>
            <person name="Guo J."/>
            <person name="He J."/>
            <person name="Jia Z."/>
            <person name="Ren Y."/>
            <person name="Tian G."/>
            <person name="Lu Y."/>
            <person name="Ruan J."/>
            <person name="Qian W."/>
            <person name="Wang M."/>
            <person name="Huang Q."/>
            <person name="Li B."/>
            <person name="Xuan Z."/>
            <person name="Cao J."/>
            <person name="Asan"/>
            <person name="Wu Z."/>
            <person name="Zhang J."/>
            <person name="Cai Q."/>
            <person name="Bai Y."/>
            <person name="Zhao B."/>
            <person name="Han Y."/>
            <person name="Li Y."/>
            <person name="Li X."/>
            <person name="Wang S."/>
            <person name="Shi Q."/>
            <person name="Liu S."/>
            <person name="Cho W.K."/>
            <person name="Kim J.Y."/>
            <person name="Xu Y."/>
            <person name="Heller-Uszynska K."/>
            <person name="Miao H."/>
            <person name="Cheng Z."/>
            <person name="Zhang S."/>
            <person name="Wu J."/>
            <person name="Yang Y."/>
            <person name="Kang H."/>
            <person name="Li M."/>
            <person name="Liang H."/>
            <person name="Ren X."/>
            <person name="Shi Z."/>
            <person name="Wen M."/>
            <person name="Jian M."/>
            <person name="Yang H."/>
            <person name="Zhang G."/>
            <person name="Yang Z."/>
            <person name="Chen R."/>
            <person name="Liu S."/>
            <person name="Li J."/>
            <person name="Ma L."/>
            <person name="Liu H."/>
            <person name="Zhou Y."/>
            <person name="Zhao J."/>
            <person name="Fang X."/>
            <person name="Li G."/>
            <person name="Fang L."/>
            <person name="Li Y."/>
            <person name="Liu D."/>
            <person name="Zheng H."/>
            <person name="Zhang Y."/>
            <person name="Qin N."/>
            <person name="Li Z."/>
            <person name="Yang G."/>
            <person name="Yang S."/>
            <person name="Bolund L."/>
            <person name="Kristiansen K."/>
            <person name="Zheng H."/>
            <person name="Li S."/>
            <person name="Zhang X."/>
            <person name="Yang H."/>
            <person name="Wang J."/>
            <person name="Sun R."/>
            <person name="Zhang B."/>
            <person name="Jiang S."/>
            <person name="Wang J."/>
            <person name="Du Y."/>
            <person name="Li S."/>
        </authorList>
    </citation>
    <scope>NUCLEOTIDE SEQUENCE [LARGE SCALE GENOMIC DNA]</scope>
    <source>
        <strain evidence="5">cv. 9930</strain>
    </source>
</reference>
<gene>
    <name evidence="4" type="ORF">Csa_1G561940</name>
</gene>
<dbReference type="STRING" id="3659.A0A0A0LYD5"/>
<dbReference type="PANTHER" id="PTHR34366">
    <property type="entry name" value="OS07G0289901 PROTEIN-RELATED"/>
    <property type="match status" value="1"/>
</dbReference>
<feature type="chain" id="PRO_5001966430" description="DUF7731 domain-containing protein" evidence="2">
    <location>
        <begin position="24"/>
        <end position="169"/>
    </location>
</feature>
<dbReference type="AlphaFoldDB" id="A0A0A0LYD5"/>